<evidence type="ECO:0000256" key="4">
    <source>
        <dbReference type="ARBA" id="ARBA00022969"/>
    </source>
</evidence>
<gene>
    <name evidence="7" type="ORF">GCM10019016_008410</name>
</gene>
<keyword evidence="4" id="KW-0749">Sporulation</keyword>
<sequence length="139" mass="15039">MLMNSTVTCELHVRLVVSSESSLPIPASLRYDTADPYAVQAAFHTGDEDTVDWVFARESLAEGLHRPTGIGDVQIWPSRSHGMDVVCIALASEEGEALLHAPAKVLESFLRRTDAAVPPGTEGGHLNLDLELSRFLAES</sequence>
<dbReference type="Proteomes" id="UP001501455">
    <property type="component" value="Unassembled WGS sequence"/>
</dbReference>
<comment type="similarity">
    <text evidence="2">Belongs to the SsgA family.</text>
</comment>
<evidence type="ECO:0000256" key="6">
    <source>
        <dbReference type="ARBA" id="ARBA00023306"/>
    </source>
</evidence>
<reference evidence="8" key="1">
    <citation type="journal article" date="2019" name="Int. J. Syst. Evol. Microbiol.">
        <title>The Global Catalogue of Microorganisms (GCM) 10K type strain sequencing project: providing services to taxonomists for standard genome sequencing and annotation.</title>
        <authorList>
            <consortium name="The Broad Institute Genomics Platform"/>
            <consortium name="The Broad Institute Genome Sequencing Center for Infectious Disease"/>
            <person name="Wu L."/>
            <person name="Ma J."/>
        </authorList>
    </citation>
    <scope>NUCLEOTIDE SEQUENCE [LARGE SCALE GENOMIC DNA]</scope>
    <source>
        <strain evidence="8">JCM 4816</strain>
    </source>
</reference>
<comment type="caution">
    <text evidence="7">The sequence shown here is derived from an EMBL/GenBank/DDBJ whole genome shotgun (WGS) entry which is preliminary data.</text>
</comment>
<comment type="subcellular location">
    <subcellularLocation>
        <location evidence="1">Cell septum</location>
    </subcellularLocation>
</comment>
<dbReference type="Gene3D" id="2.30.31.20">
    <property type="entry name" value="Sporulation-specific cell division protein SsgB"/>
    <property type="match status" value="1"/>
</dbReference>
<protein>
    <submittedName>
        <fullName evidence="7">SsgA family sporulation/cell division regulator</fullName>
    </submittedName>
</protein>
<evidence type="ECO:0000313" key="8">
    <source>
        <dbReference type="Proteomes" id="UP001501455"/>
    </source>
</evidence>
<keyword evidence="8" id="KW-1185">Reference proteome</keyword>
<name>A0ABP6TFL0_9ACTN</name>
<evidence type="ECO:0000256" key="2">
    <source>
        <dbReference type="ARBA" id="ARBA00009323"/>
    </source>
</evidence>
<organism evidence="7 8">
    <name type="scientific">Streptomyces prasinosporus</name>
    <dbReference type="NCBI Taxonomy" id="68256"/>
    <lineage>
        <taxon>Bacteria</taxon>
        <taxon>Bacillati</taxon>
        <taxon>Actinomycetota</taxon>
        <taxon>Actinomycetes</taxon>
        <taxon>Kitasatosporales</taxon>
        <taxon>Streptomycetaceae</taxon>
        <taxon>Streptomyces</taxon>
        <taxon>Streptomyces albogriseolus group</taxon>
    </lineage>
</organism>
<dbReference type="Pfam" id="PF04686">
    <property type="entry name" value="SsgA"/>
    <property type="match status" value="1"/>
</dbReference>
<keyword evidence="3" id="KW-0132">Cell division</keyword>
<proteinExistence type="inferred from homology"/>
<evidence type="ECO:0000256" key="3">
    <source>
        <dbReference type="ARBA" id="ARBA00022618"/>
    </source>
</evidence>
<accession>A0ABP6TFL0</accession>
<evidence type="ECO:0000313" key="7">
    <source>
        <dbReference type="EMBL" id="GAA3493742.1"/>
    </source>
</evidence>
<keyword evidence="5" id="KW-0717">Septation</keyword>
<evidence type="ECO:0000256" key="5">
    <source>
        <dbReference type="ARBA" id="ARBA00023210"/>
    </source>
</evidence>
<dbReference type="InterPro" id="IPR038658">
    <property type="entry name" value="SsgB_sf"/>
</dbReference>
<evidence type="ECO:0000256" key="1">
    <source>
        <dbReference type="ARBA" id="ARBA00004431"/>
    </source>
</evidence>
<dbReference type="EMBL" id="BAAAXF010000014">
    <property type="protein sequence ID" value="GAA3493742.1"/>
    <property type="molecule type" value="Genomic_DNA"/>
</dbReference>
<dbReference type="InterPro" id="IPR006776">
    <property type="entry name" value="SsgB"/>
</dbReference>
<keyword evidence="6" id="KW-0131">Cell cycle</keyword>